<evidence type="ECO:0000313" key="3">
    <source>
        <dbReference type="EMBL" id="RAG87112.1"/>
    </source>
</evidence>
<feature type="signal peptide" evidence="2">
    <location>
        <begin position="1"/>
        <end position="30"/>
    </location>
</feature>
<accession>A0A2X0IPF2</accession>
<reference evidence="3 4" key="1">
    <citation type="submission" date="2018-06" db="EMBL/GenBank/DDBJ databases">
        <title>Streptacidiphilus pinicola sp. nov., isolated from pine grove soil.</title>
        <authorList>
            <person name="Roh S.G."/>
            <person name="Park S."/>
            <person name="Kim M.-K."/>
            <person name="Yun B.-R."/>
            <person name="Park J."/>
            <person name="Kim M.J."/>
            <person name="Kim Y.S."/>
            <person name="Kim S.B."/>
        </authorList>
    </citation>
    <scope>NUCLEOTIDE SEQUENCE [LARGE SCALE GENOMIC DNA]</scope>
    <source>
        <strain evidence="3 4">MMS16-CNU450</strain>
    </source>
</reference>
<gene>
    <name evidence="3" type="ORF">DN069_03080</name>
</gene>
<evidence type="ECO:0000313" key="4">
    <source>
        <dbReference type="Proteomes" id="UP000248889"/>
    </source>
</evidence>
<protein>
    <submittedName>
        <fullName evidence="3">Uncharacterized protein</fullName>
    </submittedName>
</protein>
<feature type="chain" id="PRO_5015931843" evidence="2">
    <location>
        <begin position="31"/>
        <end position="78"/>
    </location>
</feature>
<evidence type="ECO:0000256" key="1">
    <source>
        <dbReference type="SAM" id="MobiDB-lite"/>
    </source>
</evidence>
<dbReference type="EMBL" id="QKYN01000012">
    <property type="protein sequence ID" value="RAG87112.1"/>
    <property type="molecule type" value="Genomic_DNA"/>
</dbReference>
<comment type="caution">
    <text evidence="3">The sequence shown here is derived from an EMBL/GenBank/DDBJ whole genome shotgun (WGS) entry which is preliminary data.</text>
</comment>
<keyword evidence="2" id="KW-0732">Signal</keyword>
<dbReference type="Proteomes" id="UP000248889">
    <property type="component" value="Unassembled WGS sequence"/>
</dbReference>
<proteinExistence type="predicted"/>
<dbReference type="AlphaFoldDB" id="A0A2X0IPF2"/>
<organism evidence="3 4">
    <name type="scientific">Streptacidiphilus pinicola</name>
    <dbReference type="NCBI Taxonomy" id="2219663"/>
    <lineage>
        <taxon>Bacteria</taxon>
        <taxon>Bacillati</taxon>
        <taxon>Actinomycetota</taxon>
        <taxon>Actinomycetes</taxon>
        <taxon>Kitasatosporales</taxon>
        <taxon>Streptomycetaceae</taxon>
        <taxon>Streptacidiphilus</taxon>
    </lineage>
</organism>
<keyword evidence="4" id="KW-1185">Reference proteome</keyword>
<evidence type="ECO:0000256" key="2">
    <source>
        <dbReference type="SAM" id="SignalP"/>
    </source>
</evidence>
<feature type="compositionally biased region" description="Low complexity" evidence="1">
    <location>
        <begin position="50"/>
        <end position="61"/>
    </location>
</feature>
<feature type="compositionally biased region" description="Polar residues" evidence="1">
    <location>
        <begin position="68"/>
        <end position="78"/>
    </location>
</feature>
<name>A0A2X0IPF2_9ACTN</name>
<dbReference type="RefSeq" id="WP_111499230.1">
    <property type="nucleotide sequence ID" value="NZ_QKYN01000012.1"/>
</dbReference>
<feature type="region of interest" description="Disordered" evidence="1">
    <location>
        <begin position="26"/>
        <end position="78"/>
    </location>
</feature>
<sequence length="78" mass="7349">MQRTLVSLSGLVVAALAIGLGAGVVSGAEADGHTGHRGTAHVQRADGKSPTGTGPTAAATTLADGKSPTGTVTSGPTA</sequence>